<dbReference type="PANTHER" id="PTHR30146">
    <property type="entry name" value="LACI-RELATED TRANSCRIPTIONAL REPRESSOR"/>
    <property type="match status" value="1"/>
</dbReference>
<evidence type="ECO:0000256" key="2">
    <source>
        <dbReference type="ARBA" id="ARBA00023125"/>
    </source>
</evidence>
<evidence type="ECO:0000259" key="5">
    <source>
        <dbReference type="PROSITE" id="PS50932"/>
    </source>
</evidence>
<dbReference type="GO" id="GO:0000976">
    <property type="term" value="F:transcription cis-regulatory region binding"/>
    <property type="evidence" value="ECO:0007669"/>
    <property type="project" value="TreeGrafter"/>
</dbReference>
<protein>
    <submittedName>
        <fullName evidence="6">LacI family DNA-binding transcriptional regulator</fullName>
    </submittedName>
</protein>
<gene>
    <name evidence="6" type="ORF">IAB19_06510</name>
</gene>
<dbReference type="SUPFAM" id="SSF47413">
    <property type="entry name" value="lambda repressor-like DNA-binding domains"/>
    <property type="match status" value="1"/>
</dbReference>
<evidence type="ECO:0000256" key="3">
    <source>
        <dbReference type="ARBA" id="ARBA00023163"/>
    </source>
</evidence>
<comment type="caution">
    <text evidence="6">The sequence shown here is derived from an EMBL/GenBank/DDBJ whole genome shotgun (WGS) entry which is preliminary data.</text>
</comment>
<feature type="compositionally biased region" description="Polar residues" evidence="4">
    <location>
        <begin position="308"/>
        <end position="317"/>
    </location>
</feature>
<dbReference type="Gene3D" id="3.40.50.2300">
    <property type="match status" value="2"/>
</dbReference>
<dbReference type="EMBL" id="JADINH010000137">
    <property type="protein sequence ID" value="MBO8416011.1"/>
    <property type="molecule type" value="Genomic_DNA"/>
</dbReference>
<dbReference type="CDD" id="cd01392">
    <property type="entry name" value="HTH_LacI"/>
    <property type="match status" value="1"/>
</dbReference>
<dbReference type="InterPro" id="IPR000843">
    <property type="entry name" value="HTH_LacI"/>
</dbReference>
<dbReference type="InterPro" id="IPR028082">
    <property type="entry name" value="Peripla_BP_I"/>
</dbReference>
<feature type="region of interest" description="Disordered" evidence="4">
    <location>
        <begin position="308"/>
        <end position="328"/>
    </location>
</feature>
<dbReference type="InterPro" id="IPR010982">
    <property type="entry name" value="Lambda_DNA-bd_dom_sf"/>
</dbReference>
<name>A0A9D9DEN4_9GAMM</name>
<sequence>MAGIVSIAQALNISPSTVSRALSRPDMVSAQTRELILREAQKQGYLHKVMTNPVRQIVPPSIGILVADLNNSFSSLILNAALDVFTGSEYYPVVNSSCEDPQREARILKQWERLHLAGVIVMPTSGFYKSYTANLAEVPVVLVDRDVPEINCSKVLVDNDAGAKLCVEHLLQQGHSKILFVSGSHNVYTFKKRSEAAQRAYAQVEIAELKAVSYEELYMGAFELMNMILLRPKDKRPTAIVASNNALAAGILYAVNLKQLQMPDDIALISFGDSEWSRFYPTSISALRMPADDLGRMAAEIMLQQLQSSRMEDSSGQPHKPVQNDCHLLSPMLMPRASTIRR</sequence>
<dbReference type="Pfam" id="PF13377">
    <property type="entry name" value="Peripla_BP_3"/>
    <property type="match status" value="1"/>
</dbReference>
<dbReference type="Gene3D" id="1.10.260.40">
    <property type="entry name" value="lambda repressor-like DNA-binding domains"/>
    <property type="match status" value="1"/>
</dbReference>
<dbReference type="SUPFAM" id="SSF53822">
    <property type="entry name" value="Periplasmic binding protein-like I"/>
    <property type="match status" value="1"/>
</dbReference>
<organism evidence="6 7">
    <name type="scientific">Candidatus Avisuccinivibrio stercorigallinarum</name>
    <dbReference type="NCBI Taxonomy" id="2840704"/>
    <lineage>
        <taxon>Bacteria</taxon>
        <taxon>Pseudomonadati</taxon>
        <taxon>Pseudomonadota</taxon>
        <taxon>Gammaproteobacteria</taxon>
        <taxon>Aeromonadales</taxon>
        <taxon>Succinivibrionaceae</taxon>
        <taxon>Succinivibrionaceae incertae sedis</taxon>
        <taxon>Candidatus Avisuccinivibrio</taxon>
    </lineage>
</organism>
<evidence type="ECO:0000256" key="4">
    <source>
        <dbReference type="SAM" id="MobiDB-lite"/>
    </source>
</evidence>
<dbReference type="PROSITE" id="PS50932">
    <property type="entry name" value="HTH_LACI_2"/>
    <property type="match status" value="1"/>
</dbReference>
<keyword evidence="1" id="KW-0805">Transcription regulation</keyword>
<evidence type="ECO:0000313" key="7">
    <source>
        <dbReference type="Proteomes" id="UP000823631"/>
    </source>
</evidence>
<dbReference type="PANTHER" id="PTHR30146:SF109">
    <property type="entry name" value="HTH-TYPE TRANSCRIPTIONAL REGULATOR GALS"/>
    <property type="match status" value="1"/>
</dbReference>
<keyword evidence="3" id="KW-0804">Transcription</keyword>
<feature type="domain" description="HTH lacI-type" evidence="5">
    <location>
        <begin position="2"/>
        <end position="45"/>
    </location>
</feature>
<dbReference type="SMART" id="SM00354">
    <property type="entry name" value="HTH_LACI"/>
    <property type="match status" value="1"/>
</dbReference>
<dbReference type="CDD" id="cd06267">
    <property type="entry name" value="PBP1_LacI_sugar_binding-like"/>
    <property type="match status" value="1"/>
</dbReference>
<reference evidence="6" key="2">
    <citation type="journal article" date="2021" name="PeerJ">
        <title>Extensive microbial diversity within the chicken gut microbiome revealed by metagenomics and culture.</title>
        <authorList>
            <person name="Gilroy R."/>
            <person name="Ravi A."/>
            <person name="Getino M."/>
            <person name="Pursley I."/>
            <person name="Horton D.L."/>
            <person name="Alikhan N.F."/>
            <person name="Baker D."/>
            <person name="Gharbi K."/>
            <person name="Hall N."/>
            <person name="Watson M."/>
            <person name="Adriaenssens E.M."/>
            <person name="Foster-Nyarko E."/>
            <person name="Jarju S."/>
            <person name="Secka A."/>
            <person name="Antonio M."/>
            <person name="Oren A."/>
            <person name="Chaudhuri R.R."/>
            <person name="La Ragione R."/>
            <person name="Hildebrand F."/>
            <person name="Pallen M.J."/>
        </authorList>
    </citation>
    <scope>NUCLEOTIDE SEQUENCE</scope>
    <source>
        <strain evidence="6">17213</strain>
    </source>
</reference>
<evidence type="ECO:0000313" key="6">
    <source>
        <dbReference type="EMBL" id="MBO8416011.1"/>
    </source>
</evidence>
<proteinExistence type="predicted"/>
<dbReference type="Proteomes" id="UP000823631">
    <property type="component" value="Unassembled WGS sequence"/>
</dbReference>
<dbReference type="GO" id="GO:0003700">
    <property type="term" value="F:DNA-binding transcription factor activity"/>
    <property type="evidence" value="ECO:0007669"/>
    <property type="project" value="TreeGrafter"/>
</dbReference>
<keyword evidence="2 6" id="KW-0238">DNA-binding</keyword>
<reference evidence="6" key="1">
    <citation type="submission" date="2020-10" db="EMBL/GenBank/DDBJ databases">
        <authorList>
            <person name="Gilroy R."/>
        </authorList>
    </citation>
    <scope>NUCLEOTIDE SEQUENCE</scope>
    <source>
        <strain evidence="6">17213</strain>
    </source>
</reference>
<evidence type="ECO:0000256" key="1">
    <source>
        <dbReference type="ARBA" id="ARBA00023015"/>
    </source>
</evidence>
<dbReference type="AlphaFoldDB" id="A0A9D9DEN4"/>
<dbReference type="InterPro" id="IPR046335">
    <property type="entry name" value="LacI/GalR-like_sensor"/>
</dbReference>
<accession>A0A9D9DEN4</accession>